<sequence>MGVSKPLIVRAPSSSSETHLFYLYSIVKKPVAHWWVINGRTIEAKYCEIDGLIPQYTLRLAPHRYVYEADLNVFFIRNMKESVSKK</sequence>
<dbReference type="Proteomes" id="UP000003789">
    <property type="component" value="Unassembled WGS sequence"/>
</dbReference>
<dbReference type="EMBL" id="AAPH01000029">
    <property type="protein sequence ID" value="EAS41797.1"/>
    <property type="molecule type" value="Genomic_DNA"/>
</dbReference>
<evidence type="ECO:0000313" key="1">
    <source>
        <dbReference type="EMBL" id="EAS41797.1"/>
    </source>
</evidence>
<dbReference type="AlphaFoldDB" id="Q1YZS8"/>
<proteinExistence type="predicted"/>
<protein>
    <submittedName>
        <fullName evidence="1">Uncharacterized protein</fullName>
    </submittedName>
</protein>
<comment type="caution">
    <text evidence="1">The sequence shown here is derived from an EMBL/GenBank/DDBJ whole genome shotgun (WGS) entry which is preliminary data.</text>
</comment>
<gene>
    <name evidence="1" type="ORF">P3TCK_01245</name>
</gene>
<organism evidence="1 2">
    <name type="scientific">Photobacterium profundum 3TCK</name>
    <dbReference type="NCBI Taxonomy" id="314280"/>
    <lineage>
        <taxon>Bacteria</taxon>
        <taxon>Pseudomonadati</taxon>
        <taxon>Pseudomonadota</taxon>
        <taxon>Gammaproteobacteria</taxon>
        <taxon>Vibrionales</taxon>
        <taxon>Vibrionaceae</taxon>
        <taxon>Photobacterium</taxon>
    </lineage>
</organism>
<name>Q1YZS8_9GAMM</name>
<accession>Q1YZS8</accession>
<evidence type="ECO:0000313" key="2">
    <source>
        <dbReference type="Proteomes" id="UP000003789"/>
    </source>
</evidence>
<dbReference type="HOGENOM" id="CLU_2495181_0_0_6"/>
<reference evidence="1 2" key="1">
    <citation type="submission" date="2006-03" db="EMBL/GenBank/DDBJ databases">
        <authorList>
            <person name="Bartlett D.H."/>
            <person name="Valle G."/>
            <person name="Lauro F.M."/>
            <person name="Vezzi A."/>
            <person name="Simonato F."/>
            <person name="Eloe E."/>
            <person name="Vitulo N."/>
            <person name="Stratton T.K."/>
            <person name="D'angelo M."/>
            <person name="Ferriera S."/>
            <person name="Johnson J."/>
            <person name="Kravitz S."/>
            <person name="Beeson K."/>
            <person name="Sutton G."/>
            <person name="Rogers Y."/>
            <person name="Friedman R."/>
            <person name="Frazier M."/>
            <person name="Venter J.C."/>
        </authorList>
    </citation>
    <scope>NUCLEOTIDE SEQUENCE [LARGE SCALE GENOMIC DNA]</scope>
    <source>
        <strain evidence="1 2">3TCK</strain>
    </source>
</reference>